<dbReference type="InterPro" id="IPR032466">
    <property type="entry name" value="Metal_Hydrolase"/>
</dbReference>
<dbReference type="Pfam" id="PF07969">
    <property type="entry name" value="Amidohydro_3"/>
    <property type="match status" value="1"/>
</dbReference>
<accession>A0A9X2HTN5</accession>
<keyword evidence="1" id="KW-0732">Signal</keyword>
<dbReference type="Gene3D" id="3.10.310.70">
    <property type="match status" value="1"/>
</dbReference>
<organism evidence="3 4">
    <name type="scientific">Sphingomonas tagetis</name>
    <dbReference type="NCBI Taxonomy" id="2949092"/>
    <lineage>
        <taxon>Bacteria</taxon>
        <taxon>Pseudomonadati</taxon>
        <taxon>Pseudomonadota</taxon>
        <taxon>Alphaproteobacteria</taxon>
        <taxon>Sphingomonadales</taxon>
        <taxon>Sphingomonadaceae</taxon>
        <taxon>Sphingomonas</taxon>
    </lineage>
</organism>
<sequence length="560" mass="60371">MRPVVSLALISLLLANPALADALVDNIDGMTLDERGEVVRFTGILIAPDGKVVKLLKRGDKRPEKLDWREDLKGRTVIPGMVDAHGHVMDLGFRAMALDLSATTSLAQAQDAIRRYAAENSQRPWLVGGGWNQEVWALGRFPTAAELDAATGEKPAWFVRADGHAGWANSAAMRIAGITATTKSPAGGRIELAAGKPGGVFVDAAMALIEKSLPKPTPRDRNAAFIKAQDILLSQGVTASADMGTTLDDWMTYRRMGDLGILRMRIMSYSAGVEVALQVGGSGPTPWLYADKLRMGGIKLYLDGALGSRGAWLKAPYADAPGNSGQGNTGLPFLTDAQLLNSIARGAMDNFQIAMHAIGDRANKQALDAIDEVSDTYNGDRRWRIEHAQIVDPIDLPRFGKHGIIASMQPVHQTSDAKMAEARLGSARLGGAYAWKSMLGNKARLVFGSDYPVESPNPFAGWAVAFTRQDAQGQPFGGWRPEEAVSREQAWRAFTIDAAFAGFGEKQFGHLAPGMRADFVVVDRDPLLVSPAELRTTVVFETWVGGERVFRRGQGAAQGR</sequence>
<dbReference type="GO" id="GO:0016810">
    <property type="term" value="F:hydrolase activity, acting on carbon-nitrogen (but not peptide) bonds"/>
    <property type="evidence" value="ECO:0007669"/>
    <property type="project" value="InterPro"/>
</dbReference>
<keyword evidence="4" id="KW-1185">Reference proteome</keyword>
<dbReference type="PANTHER" id="PTHR22642">
    <property type="entry name" value="IMIDAZOLONEPROPIONASE"/>
    <property type="match status" value="1"/>
</dbReference>
<evidence type="ECO:0000313" key="4">
    <source>
        <dbReference type="Proteomes" id="UP001139451"/>
    </source>
</evidence>
<dbReference type="CDD" id="cd01300">
    <property type="entry name" value="YtcJ_like"/>
    <property type="match status" value="1"/>
</dbReference>
<dbReference type="SUPFAM" id="SSF51556">
    <property type="entry name" value="Metallo-dependent hydrolases"/>
    <property type="match status" value="1"/>
</dbReference>
<dbReference type="Proteomes" id="UP001139451">
    <property type="component" value="Unassembled WGS sequence"/>
</dbReference>
<feature type="domain" description="Amidohydrolase 3" evidence="2">
    <location>
        <begin position="71"/>
        <end position="550"/>
    </location>
</feature>
<dbReference type="RefSeq" id="WP_254295884.1">
    <property type="nucleotide sequence ID" value="NZ_JAMLDX010000018.1"/>
</dbReference>
<comment type="caution">
    <text evidence="3">The sequence shown here is derived from an EMBL/GenBank/DDBJ whole genome shotgun (WGS) entry which is preliminary data.</text>
</comment>
<name>A0A9X2HTN5_9SPHN</name>
<dbReference type="EMBL" id="JAMLDX010000018">
    <property type="protein sequence ID" value="MCP3732440.1"/>
    <property type="molecule type" value="Genomic_DNA"/>
</dbReference>
<reference evidence="3" key="1">
    <citation type="submission" date="2022-05" db="EMBL/GenBank/DDBJ databases">
        <title>Sphingomonas sp. strain MG17 Genome sequencing and assembly.</title>
        <authorList>
            <person name="Kim I."/>
        </authorList>
    </citation>
    <scope>NUCLEOTIDE SEQUENCE</scope>
    <source>
        <strain evidence="3">MG17</strain>
    </source>
</reference>
<dbReference type="SUPFAM" id="SSF51338">
    <property type="entry name" value="Composite domain of metallo-dependent hydrolases"/>
    <property type="match status" value="1"/>
</dbReference>
<evidence type="ECO:0000256" key="1">
    <source>
        <dbReference type="SAM" id="SignalP"/>
    </source>
</evidence>
<feature type="chain" id="PRO_5040783580" evidence="1">
    <location>
        <begin position="21"/>
        <end position="560"/>
    </location>
</feature>
<dbReference type="Gene3D" id="3.20.20.140">
    <property type="entry name" value="Metal-dependent hydrolases"/>
    <property type="match status" value="1"/>
</dbReference>
<feature type="signal peptide" evidence="1">
    <location>
        <begin position="1"/>
        <end position="20"/>
    </location>
</feature>
<dbReference type="InterPro" id="IPR011059">
    <property type="entry name" value="Metal-dep_hydrolase_composite"/>
</dbReference>
<dbReference type="InterPro" id="IPR033932">
    <property type="entry name" value="YtcJ-like"/>
</dbReference>
<dbReference type="InterPro" id="IPR013108">
    <property type="entry name" value="Amidohydro_3"/>
</dbReference>
<protein>
    <submittedName>
        <fullName evidence="3">Amidohydrolase family protein</fullName>
    </submittedName>
</protein>
<dbReference type="AlphaFoldDB" id="A0A9X2HTN5"/>
<dbReference type="PANTHER" id="PTHR22642:SF2">
    <property type="entry name" value="PROTEIN LONG AFTER FAR-RED 3"/>
    <property type="match status" value="1"/>
</dbReference>
<evidence type="ECO:0000313" key="3">
    <source>
        <dbReference type="EMBL" id="MCP3732440.1"/>
    </source>
</evidence>
<dbReference type="Gene3D" id="2.30.40.10">
    <property type="entry name" value="Urease, subunit C, domain 1"/>
    <property type="match status" value="1"/>
</dbReference>
<evidence type="ECO:0000259" key="2">
    <source>
        <dbReference type="Pfam" id="PF07969"/>
    </source>
</evidence>
<gene>
    <name evidence="3" type="ORF">M9978_18620</name>
</gene>
<proteinExistence type="predicted"/>